<organism evidence="2 3">
    <name type="scientific">Novimethylophilus kurashikiensis</name>
    <dbReference type="NCBI Taxonomy" id="1825523"/>
    <lineage>
        <taxon>Bacteria</taxon>
        <taxon>Pseudomonadati</taxon>
        <taxon>Pseudomonadota</taxon>
        <taxon>Betaproteobacteria</taxon>
        <taxon>Nitrosomonadales</taxon>
        <taxon>Methylophilaceae</taxon>
        <taxon>Novimethylophilus</taxon>
    </lineage>
</organism>
<evidence type="ECO:0000313" key="3">
    <source>
        <dbReference type="Proteomes" id="UP000245081"/>
    </source>
</evidence>
<dbReference type="RefSeq" id="WP_109015918.1">
    <property type="nucleotide sequence ID" value="NZ_BDOQ01000009.1"/>
</dbReference>
<evidence type="ECO:0000313" key="2">
    <source>
        <dbReference type="EMBL" id="GBG14742.1"/>
    </source>
</evidence>
<dbReference type="AlphaFoldDB" id="A0A2R5F920"/>
<accession>A0A2R5F920</accession>
<dbReference type="CDD" id="cd00077">
    <property type="entry name" value="HDc"/>
    <property type="match status" value="1"/>
</dbReference>
<name>A0A2R5F920_9PROT</name>
<keyword evidence="3" id="KW-1185">Reference proteome</keyword>
<sequence length="388" mass="42871">MSSTKRPLVPGDIVLGEALLCDVYGEHDVLLLRRGHVISNERLLDKMMERGVFVDDADYALFPSAQKKEESPQEPNDTRSSLRLIQQANLQLDQLLVKLTEGDRDIKLLSDLKEIATQIREAVEINPDVALASILFNQKADGYSARHSVATAIIVLLMAQSMQKPEAEIDAIVGAALTMNVSLYALQEVLQSRESGPTPQEAETIRRHPQASVEILKQLGLTDEAWLACVAHHHENIDGTGYPMGRSGADIPENAKLIATADRYTALIAPRSYRPSILSGEALRNMLMDRGKGTDEAMAANFVRVLGIYPPGSFVKLASGEIAIVTKRTKNSRAPIVHALLAPRGSPLPFPHKRETEHERYAIREAVRPDWSIIPFTMQHIWGKEASD</sequence>
<dbReference type="PANTHER" id="PTHR43155:SF2">
    <property type="entry name" value="CYCLIC DI-GMP PHOSPHODIESTERASE PA4108"/>
    <property type="match status" value="1"/>
</dbReference>
<dbReference type="OrthoDB" id="9763857at2"/>
<dbReference type="Proteomes" id="UP000245081">
    <property type="component" value="Unassembled WGS sequence"/>
</dbReference>
<reference evidence="2 3" key="1">
    <citation type="journal article" date="2018" name="Environ. Microbiol.">
        <title>Isolation and genomic characterization of Novimethylophilus kurashikiensis gen. nov. sp. nov., a new lanthanide-dependent methylotrophic species of Methylophilaceae.</title>
        <authorList>
            <person name="Lv H."/>
            <person name="Sahin N."/>
            <person name="Tani A."/>
        </authorList>
    </citation>
    <scope>NUCLEOTIDE SEQUENCE [LARGE SCALE GENOMIC DNA]</scope>
    <source>
        <strain evidence="2 3">La2-4</strain>
    </source>
</reference>
<dbReference type="InterPro" id="IPR037522">
    <property type="entry name" value="HD_GYP_dom"/>
</dbReference>
<dbReference type="SUPFAM" id="SSF109604">
    <property type="entry name" value="HD-domain/PDEase-like"/>
    <property type="match status" value="1"/>
</dbReference>
<dbReference type="EMBL" id="BDOQ01000009">
    <property type="protein sequence ID" value="GBG14742.1"/>
    <property type="molecule type" value="Genomic_DNA"/>
</dbReference>
<dbReference type="Pfam" id="PF13487">
    <property type="entry name" value="HD_5"/>
    <property type="match status" value="1"/>
</dbReference>
<proteinExistence type="predicted"/>
<protein>
    <submittedName>
        <fullName evidence="2">Phosphodiesterase</fullName>
    </submittedName>
</protein>
<gene>
    <name evidence="2" type="ORF">NMK_2343</name>
</gene>
<dbReference type="Gene3D" id="1.10.3210.10">
    <property type="entry name" value="Hypothetical protein af1432"/>
    <property type="match status" value="1"/>
</dbReference>
<dbReference type="PANTHER" id="PTHR43155">
    <property type="entry name" value="CYCLIC DI-GMP PHOSPHODIESTERASE PA4108-RELATED"/>
    <property type="match status" value="1"/>
</dbReference>
<comment type="caution">
    <text evidence="2">The sequence shown here is derived from an EMBL/GenBank/DDBJ whole genome shotgun (WGS) entry which is preliminary data.</text>
</comment>
<evidence type="ECO:0000259" key="1">
    <source>
        <dbReference type="PROSITE" id="PS51832"/>
    </source>
</evidence>
<dbReference type="InterPro" id="IPR003607">
    <property type="entry name" value="HD/PDEase_dom"/>
</dbReference>
<dbReference type="PROSITE" id="PS51832">
    <property type="entry name" value="HD_GYP"/>
    <property type="match status" value="1"/>
</dbReference>
<dbReference type="GO" id="GO:0008081">
    <property type="term" value="F:phosphoric diester hydrolase activity"/>
    <property type="evidence" value="ECO:0007669"/>
    <property type="project" value="UniProtKB-ARBA"/>
</dbReference>
<feature type="domain" description="HD-GYP" evidence="1">
    <location>
        <begin position="122"/>
        <end position="318"/>
    </location>
</feature>